<accession>A0A6C0QUE2</accession>
<protein>
    <recommendedName>
        <fullName evidence="1">Peptidase M20 domain-containing protein 2</fullName>
    </recommendedName>
</protein>
<dbReference type="Gene3D" id="3.40.630.10">
    <property type="entry name" value="Zn peptidases"/>
    <property type="match status" value="1"/>
</dbReference>
<dbReference type="GO" id="GO:0071713">
    <property type="term" value="F:para-aminobenzoyl-glutamate hydrolase activity"/>
    <property type="evidence" value="ECO:0007669"/>
    <property type="project" value="TreeGrafter"/>
</dbReference>
<dbReference type="NCBIfam" id="TIGR01891">
    <property type="entry name" value="amidohydrolases"/>
    <property type="match status" value="1"/>
</dbReference>
<evidence type="ECO:0000256" key="1">
    <source>
        <dbReference type="PIRNR" id="PIRNR037226"/>
    </source>
</evidence>
<comment type="similarity">
    <text evidence="1">Belongs to the peptidase M20A family.</text>
</comment>
<dbReference type="InterPro" id="IPR036264">
    <property type="entry name" value="Bact_exopeptidase_dim_dom"/>
</dbReference>
<dbReference type="GO" id="GO:0005737">
    <property type="term" value="C:cytoplasm"/>
    <property type="evidence" value="ECO:0007669"/>
    <property type="project" value="TreeGrafter"/>
</dbReference>
<dbReference type="InterPro" id="IPR017439">
    <property type="entry name" value="Amidohydrolase"/>
</dbReference>
<evidence type="ECO:0000259" key="2">
    <source>
        <dbReference type="Pfam" id="PF07687"/>
    </source>
</evidence>
<dbReference type="AlphaFoldDB" id="A0A6C0QUE2"/>
<feature type="domain" description="Peptidase M20 dimerisation" evidence="2">
    <location>
        <begin position="184"/>
        <end position="265"/>
    </location>
</feature>
<reference evidence="3 4" key="1">
    <citation type="journal article" date="2020" name="Int. J. Med. Microbiol.">
        <title>Discovery of Paenibacillus larvae ERIC V: Phenotypic and genomic comparison to genotypes ERIC I-IV reveal different inventories of virulence factors which correlate with epidemiological prevalences of American Foulbrood.</title>
        <authorList>
            <person name="Beims H."/>
            <person name="Bunk B."/>
            <person name="Erler S."/>
            <person name="Mohr K.I."/>
            <person name="Sproer C."/>
            <person name="Pradella S."/>
            <person name="Gunther G."/>
            <person name="Rohde M."/>
            <person name="von der Ohe W."/>
            <person name="Steinert M."/>
        </authorList>
    </citation>
    <scope>NUCLEOTIDE SEQUENCE [LARGE SCALE GENOMIC DNA]</scope>
    <source>
        <strain evidence="3">Eric_V</strain>
    </source>
</reference>
<dbReference type="InterPro" id="IPR011650">
    <property type="entry name" value="Peptidase_M20_dimer"/>
</dbReference>
<dbReference type="FunFam" id="3.30.70.360:FF:000004">
    <property type="entry name" value="Peptidase M20 domain-containing protein 2"/>
    <property type="match status" value="1"/>
</dbReference>
<dbReference type="SUPFAM" id="SSF55031">
    <property type="entry name" value="Bacterial exopeptidase dimerisation domain"/>
    <property type="match status" value="1"/>
</dbReference>
<evidence type="ECO:0000313" key="4">
    <source>
        <dbReference type="Proteomes" id="UP000464330"/>
    </source>
</evidence>
<dbReference type="PIRSF" id="PIRSF037226">
    <property type="entry name" value="Amidohydrolase_ACY1L2_prd"/>
    <property type="match status" value="1"/>
</dbReference>
<dbReference type="PANTHER" id="PTHR30575:SF0">
    <property type="entry name" value="XAA-ARG DIPEPTIDASE"/>
    <property type="match status" value="1"/>
</dbReference>
<dbReference type="CDD" id="cd03887">
    <property type="entry name" value="M20_Acy1L2"/>
    <property type="match status" value="1"/>
</dbReference>
<dbReference type="GO" id="GO:0046657">
    <property type="term" value="P:folic acid catabolic process"/>
    <property type="evidence" value="ECO:0007669"/>
    <property type="project" value="TreeGrafter"/>
</dbReference>
<dbReference type="PANTHER" id="PTHR30575">
    <property type="entry name" value="PEPTIDASE M20"/>
    <property type="match status" value="1"/>
</dbReference>
<proteinExistence type="inferred from homology"/>
<dbReference type="Proteomes" id="UP000464330">
    <property type="component" value="Chromosome"/>
</dbReference>
<name>A0A6C0QUE2_9BACL</name>
<dbReference type="InterPro" id="IPR052030">
    <property type="entry name" value="Peptidase_M20/M20A_hydrolases"/>
</dbReference>
<dbReference type="Pfam" id="PF07687">
    <property type="entry name" value="M20_dimer"/>
    <property type="match status" value="1"/>
</dbReference>
<evidence type="ECO:0000313" key="3">
    <source>
        <dbReference type="EMBL" id="QHZ52240.1"/>
    </source>
</evidence>
<dbReference type="SUPFAM" id="SSF53187">
    <property type="entry name" value="Zn-dependent exopeptidases"/>
    <property type="match status" value="1"/>
</dbReference>
<dbReference type="Gene3D" id="3.30.70.360">
    <property type="match status" value="1"/>
</dbReference>
<organism evidence="3 4">
    <name type="scientific">Paenibacillus larvae subsp. larvae</name>
    <dbReference type="NCBI Taxonomy" id="147375"/>
    <lineage>
        <taxon>Bacteria</taxon>
        <taxon>Bacillati</taxon>
        <taxon>Bacillota</taxon>
        <taxon>Bacilli</taxon>
        <taxon>Bacillales</taxon>
        <taxon>Paenibacillaceae</taxon>
        <taxon>Paenibacillus</taxon>
    </lineage>
</organism>
<dbReference type="InterPro" id="IPR017144">
    <property type="entry name" value="Xaa-Arg_dipeptidase"/>
</dbReference>
<keyword evidence="3" id="KW-0378">Hydrolase</keyword>
<sequence length="402" mass="43817">MITNKKGDQAFMKTRIFETIDANAKNFIQISKYIGENPELGHEEFKAAAVLTKELEAQGFQVERGILDIPTSFLASYSSSKPGPTVALIAEYDALPEVGHACGHHLICMMSIGAAVGLKAVIDDIGGTIRVYGTPAEETKGAKVPMAAAGLFDDADFAMMAHPYYAYEKSGESLAMDALQFAYRGRAAHAAASPYDGINALDAVIQLFNSINALRQQIKSDVRIHGVITEGGTAANIIPDYAVAQFYIRSGSRPYTDEVVQKVIRCAEGAALQTGCSLEVANYEYSYDELRTNYTLSDIFTNNLIEMGIPEESIQVGKDHGSLDLGNVSTRCPAIHPYVKVIDEKHLLHSKEFRDLAMHDRAFEGMIFSAKVLAATACDVLTNPELLKRIKEEFENAKTQGS</sequence>
<dbReference type="EMBL" id="CP019717">
    <property type="protein sequence ID" value="QHZ52240.1"/>
    <property type="molecule type" value="Genomic_DNA"/>
</dbReference>
<gene>
    <name evidence="3" type="ORF">ERICV_03126</name>
</gene>
<dbReference type="GO" id="GO:0016805">
    <property type="term" value="F:dipeptidase activity"/>
    <property type="evidence" value="ECO:0007669"/>
    <property type="project" value="InterPro"/>
</dbReference>